<feature type="transmembrane region" description="Helical" evidence="8">
    <location>
        <begin position="625"/>
        <end position="649"/>
    </location>
</feature>
<dbReference type="SUPFAM" id="SSF90123">
    <property type="entry name" value="ABC transporter transmembrane region"/>
    <property type="match status" value="2"/>
</dbReference>
<dbReference type="GO" id="GO:0016887">
    <property type="term" value="F:ATP hydrolysis activity"/>
    <property type="evidence" value="ECO:0007669"/>
    <property type="project" value="InterPro"/>
</dbReference>
<dbReference type="NCBIfam" id="TIGR02868">
    <property type="entry name" value="CydC"/>
    <property type="match status" value="1"/>
</dbReference>
<dbReference type="Gene3D" id="1.20.1560.10">
    <property type="entry name" value="ABC transporter type 1, transmembrane domain"/>
    <property type="match status" value="2"/>
</dbReference>
<evidence type="ECO:0000259" key="10">
    <source>
        <dbReference type="PROSITE" id="PS50929"/>
    </source>
</evidence>
<feature type="transmembrane region" description="Helical" evidence="8">
    <location>
        <begin position="15"/>
        <end position="43"/>
    </location>
</feature>
<dbReference type="InterPro" id="IPR027417">
    <property type="entry name" value="P-loop_NTPase"/>
</dbReference>
<protein>
    <submittedName>
        <fullName evidence="11">Thiol reductant ABC exporter subunit CydD</fullName>
    </submittedName>
</protein>
<evidence type="ECO:0000256" key="1">
    <source>
        <dbReference type="ARBA" id="ARBA00004651"/>
    </source>
</evidence>
<dbReference type="InterPro" id="IPR014223">
    <property type="entry name" value="ABC_CydC/D"/>
</dbReference>
<name>A0A6P1NJ74_9MICC</name>
<evidence type="ECO:0000256" key="3">
    <source>
        <dbReference type="ARBA" id="ARBA00022741"/>
    </source>
</evidence>
<accession>A0A6P1NJ74</accession>
<dbReference type="PROSITE" id="PS50893">
    <property type="entry name" value="ABC_TRANSPORTER_2"/>
    <property type="match status" value="2"/>
</dbReference>
<dbReference type="SMART" id="SM00382">
    <property type="entry name" value="AAA"/>
    <property type="match status" value="2"/>
</dbReference>
<dbReference type="CDD" id="cd18584">
    <property type="entry name" value="ABC_6TM_AarD_CydD"/>
    <property type="match status" value="1"/>
</dbReference>
<evidence type="ECO:0000256" key="6">
    <source>
        <dbReference type="ARBA" id="ARBA00023136"/>
    </source>
</evidence>
<evidence type="ECO:0000313" key="12">
    <source>
        <dbReference type="Proteomes" id="UP000464186"/>
    </source>
</evidence>
<dbReference type="Pfam" id="PF00005">
    <property type="entry name" value="ABC_tran"/>
    <property type="match status" value="2"/>
</dbReference>
<keyword evidence="6 8" id="KW-0472">Membrane</keyword>
<feature type="transmembrane region" description="Helical" evidence="8">
    <location>
        <begin position="656"/>
        <end position="677"/>
    </location>
</feature>
<feature type="domain" description="ABC transporter" evidence="9">
    <location>
        <begin position="947"/>
        <end position="1180"/>
    </location>
</feature>
<feature type="domain" description="ABC transmembrane type-1" evidence="10">
    <location>
        <begin position="625"/>
        <end position="907"/>
    </location>
</feature>
<dbReference type="GO" id="GO:0140359">
    <property type="term" value="F:ABC-type transporter activity"/>
    <property type="evidence" value="ECO:0007669"/>
    <property type="project" value="InterPro"/>
</dbReference>
<dbReference type="InterPro" id="IPR014216">
    <property type="entry name" value="ABC_transptr_CydD"/>
</dbReference>
<evidence type="ECO:0000256" key="5">
    <source>
        <dbReference type="ARBA" id="ARBA00022989"/>
    </source>
</evidence>
<feature type="transmembrane region" description="Helical" evidence="8">
    <location>
        <begin position="766"/>
        <end position="785"/>
    </location>
</feature>
<evidence type="ECO:0000256" key="8">
    <source>
        <dbReference type="SAM" id="Phobius"/>
    </source>
</evidence>
<comment type="subcellular location">
    <subcellularLocation>
        <location evidence="1">Cell membrane</location>
        <topology evidence="1">Multi-pass membrane protein</topology>
    </subcellularLocation>
</comment>
<keyword evidence="2 8" id="KW-0812">Transmembrane</keyword>
<dbReference type="EMBL" id="CP047898">
    <property type="protein sequence ID" value="QHK18847.1"/>
    <property type="molecule type" value="Genomic_DNA"/>
</dbReference>
<dbReference type="InterPro" id="IPR003439">
    <property type="entry name" value="ABC_transporter-like_ATP-bd"/>
</dbReference>
<dbReference type="PANTHER" id="PTHR24221:SF654">
    <property type="entry name" value="ATP-BINDING CASSETTE SUB-FAMILY B MEMBER 6"/>
    <property type="match status" value="1"/>
</dbReference>
<evidence type="ECO:0000256" key="7">
    <source>
        <dbReference type="SAM" id="MobiDB-lite"/>
    </source>
</evidence>
<gene>
    <name evidence="11" type="primary">cydD</name>
    <name evidence="11" type="ORF">GU243_02580</name>
</gene>
<feature type="compositionally biased region" description="Gly residues" evidence="7">
    <location>
        <begin position="328"/>
        <end position="338"/>
    </location>
</feature>
<dbReference type="CDD" id="cd03228">
    <property type="entry name" value="ABCC_MRP_Like"/>
    <property type="match status" value="2"/>
</dbReference>
<sequence>MRPDFPAGPATRSAIYWLGLLAALKALSLVLMGQAVAAMLAGLATGNGSWPEQLPWGLAGVVLRSATVWAQGIAARRAALGIKEELRSELLARALRNGARSTGPADGGLAVLATRGLDALDSYYTQFLPALVNCAAIPLLLGARILFTDWVSAVVIVLTVPLVPLFMVLIGRYTEDHVREAQETLTRLSAHMLELAKGLPVLVGLGRATAQRKALEEISEEYRARTMGTLRTAFLSALALELIATISVAVVAVFIGVRLVHGEMPLEAGLLALILAPDCYLPLRELGTAHHASDDGRAALAQTRKVTEAPEPRPLPAQENGDSAYDGGTRGSVPGPGGVTVTDLTVTYSGRSAPAVGPLTFTAPHGQITALDGPSGAGKSTVLGVLAGTVGDGAGTTVSGRLSGLERGTIAWVPQHPVMVADSVLDEVLLYLSGGMRPDTPAAAETAKGCLAAAAAGHLAGHHPAELSPGELRRVALARGLARIRTGATVLLLDEPTAHLDAVSAALVQDSIRALRGQVTVILVAHDQQTRELADHVVPVSARGLTAPSAGAVLLAGTGPSGISATSGAGRDGATVATVEQERAPETSGRHPAGTQKPAAGDSRPNGTARLLAGLLSPVAGRFTAAAVVGTFAALFAVALSGLSGWLIIRASEQPPILYLLTAIVGVRFFGIGRAVLRYWERLLLHDAVFAALTRLRGRLWASLSRKALSLRRLLQGGNVLGTVIDDVDTVRDLLPRVVLPPVTALAVAGSAPVATALVAPAALPAVALAAALSLFVAPGAALWGDRRSATAEQSLRAGVLRRTSAALDARAELHANGVAAIVLDALRSEDRLATRASQRSAWAEGLGQAITVAACGCAALAAAVLTAPDVLAGSLAPATAAVVVLLQLALVEPYAAMTTAVRQYPALRSVMRRVAESGVLDGDAMDAGDADGLHLVPVRSGAAAGVELENVGAAWPGGEPVFSGVTATAGPGTWLAVTGPSGAGKSTLLAVLLGFLPATTGRAAVTGTAAWCPQEAHLFDSTLRGNLMLGVPAAAAVPGVSPVHGDGDGVGAPTAGAPASGDAELEAALAAVGLSALVSRLPAGLDTRIGPGGSFLSGGERQRLAVARTLLTGAEVILLDEPTAHLDAQAGRDMLADLRAGLKDRTVVMVTHNPADIRPDDARLELSSASLTGAAASLVG</sequence>
<dbReference type="AlphaFoldDB" id="A0A6P1NJ74"/>
<dbReference type="KEGG" id="psey:GU243_02580"/>
<dbReference type="GO" id="GO:0034040">
    <property type="term" value="F:ATPase-coupled lipid transmembrane transporter activity"/>
    <property type="evidence" value="ECO:0007669"/>
    <property type="project" value="TreeGrafter"/>
</dbReference>
<dbReference type="InterPro" id="IPR039421">
    <property type="entry name" value="Type_1_exporter"/>
</dbReference>
<dbReference type="Gene3D" id="3.40.50.300">
    <property type="entry name" value="P-loop containing nucleotide triphosphate hydrolases"/>
    <property type="match status" value="2"/>
</dbReference>
<keyword evidence="5 8" id="KW-1133">Transmembrane helix</keyword>
<keyword evidence="3" id="KW-0547">Nucleotide-binding</keyword>
<dbReference type="SUPFAM" id="SSF52540">
    <property type="entry name" value="P-loop containing nucleoside triphosphate hydrolases"/>
    <property type="match status" value="2"/>
</dbReference>
<proteinExistence type="predicted"/>
<evidence type="ECO:0000256" key="2">
    <source>
        <dbReference type="ARBA" id="ARBA00022692"/>
    </source>
</evidence>
<feature type="domain" description="ABC transmembrane type-1" evidence="10">
    <location>
        <begin position="20"/>
        <end position="289"/>
    </location>
</feature>
<dbReference type="NCBIfam" id="TIGR02857">
    <property type="entry name" value="CydD"/>
    <property type="match status" value="1"/>
</dbReference>
<feature type="transmembrane region" description="Helical" evidence="8">
    <location>
        <begin position="233"/>
        <end position="257"/>
    </location>
</feature>
<feature type="region of interest" description="Disordered" evidence="7">
    <location>
        <begin position="564"/>
        <end position="605"/>
    </location>
</feature>
<feature type="transmembrane region" description="Helical" evidence="8">
    <location>
        <begin position="846"/>
        <end position="866"/>
    </location>
</feature>
<feature type="domain" description="ABC transporter" evidence="9">
    <location>
        <begin position="339"/>
        <end position="567"/>
    </location>
</feature>
<keyword evidence="4" id="KW-0067">ATP-binding</keyword>
<dbReference type="GO" id="GO:0005886">
    <property type="term" value="C:plasma membrane"/>
    <property type="evidence" value="ECO:0007669"/>
    <property type="project" value="UniProtKB-SubCell"/>
</dbReference>
<dbReference type="GO" id="GO:0045454">
    <property type="term" value="P:cell redox homeostasis"/>
    <property type="evidence" value="ECO:0007669"/>
    <property type="project" value="InterPro"/>
</dbReference>
<evidence type="ECO:0000259" key="9">
    <source>
        <dbReference type="PROSITE" id="PS50893"/>
    </source>
</evidence>
<dbReference type="GO" id="GO:0034775">
    <property type="term" value="P:glutathione transmembrane transport"/>
    <property type="evidence" value="ECO:0007669"/>
    <property type="project" value="InterPro"/>
</dbReference>
<evidence type="ECO:0000313" key="11">
    <source>
        <dbReference type="EMBL" id="QHK18847.1"/>
    </source>
</evidence>
<keyword evidence="12" id="KW-1185">Reference proteome</keyword>
<dbReference type="Proteomes" id="UP000464186">
    <property type="component" value="Chromosome"/>
</dbReference>
<dbReference type="GO" id="GO:0042883">
    <property type="term" value="P:cysteine transport"/>
    <property type="evidence" value="ECO:0007669"/>
    <property type="project" value="InterPro"/>
</dbReference>
<dbReference type="PROSITE" id="PS50929">
    <property type="entry name" value="ABC_TM1F"/>
    <property type="match status" value="2"/>
</dbReference>
<feature type="compositionally biased region" description="Basic and acidic residues" evidence="7">
    <location>
        <begin position="580"/>
        <end position="589"/>
    </location>
</feature>
<dbReference type="Pfam" id="PF00664">
    <property type="entry name" value="ABC_membrane"/>
    <property type="match status" value="1"/>
</dbReference>
<dbReference type="InterPro" id="IPR011527">
    <property type="entry name" value="ABC1_TM_dom"/>
</dbReference>
<organism evidence="11 12">
    <name type="scientific">Pseudarthrobacter psychrotolerans</name>
    <dbReference type="NCBI Taxonomy" id="2697569"/>
    <lineage>
        <taxon>Bacteria</taxon>
        <taxon>Bacillati</taxon>
        <taxon>Actinomycetota</taxon>
        <taxon>Actinomycetes</taxon>
        <taxon>Micrococcales</taxon>
        <taxon>Micrococcaceae</taxon>
        <taxon>Pseudarthrobacter</taxon>
    </lineage>
</organism>
<reference evidence="11 12" key="1">
    <citation type="submission" date="2020-01" db="EMBL/GenBank/DDBJ databases">
        <title>Pseudarthrobacter psychrotolerans sp. nov., isolated from antarctic soil.</title>
        <authorList>
            <person name="Shin Y."/>
            <person name="Park W."/>
        </authorList>
    </citation>
    <scope>NUCLEOTIDE SEQUENCE [LARGE SCALE GENOMIC DNA]</scope>
    <source>
        <strain evidence="11 12">YJ56</strain>
    </source>
</reference>
<dbReference type="PROSITE" id="PS00211">
    <property type="entry name" value="ABC_TRANSPORTER_1"/>
    <property type="match status" value="2"/>
</dbReference>
<feature type="transmembrane region" description="Helical" evidence="8">
    <location>
        <begin position="127"/>
        <end position="147"/>
    </location>
</feature>
<feature type="region of interest" description="Disordered" evidence="7">
    <location>
        <begin position="304"/>
        <end position="338"/>
    </location>
</feature>
<dbReference type="PANTHER" id="PTHR24221">
    <property type="entry name" value="ATP-BINDING CASSETTE SUB-FAMILY B"/>
    <property type="match status" value="1"/>
</dbReference>
<dbReference type="InterPro" id="IPR003593">
    <property type="entry name" value="AAA+_ATPase"/>
</dbReference>
<dbReference type="GO" id="GO:0005524">
    <property type="term" value="F:ATP binding"/>
    <property type="evidence" value="ECO:0007669"/>
    <property type="project" value="UniProtKB-KW"/>
</dbReference>
<dbReference type="InterPro" id="IPR036640">
    <property type="entry name" value="ABC1_TM_sf"/>
</dbReference>
<dbReference type="InterPro" id="IPR017871">
    <property type="entry name" value="ABC_transporter-like_CS"/>
</dbReference>
<evidence type="ECO:0000256" key="4">
    <source>
        <dbReference type="ARBA" id="ARBA00022840"/>
    </source>
</evidence>
<feature type="transmembrane region" description="Helical" evidence="8">
    <location>
        <begin position="153"/>
        <end position="170"/>
    </location>
</feature>